<evidence type="ECO:0000313" key="8">
    <source>
        <dbReference type="Proteomes" id="UP000053424"/>
    </source>
</evidence>
<dbReference type="Pfam" id="PF15469">
    <property type="entry name" value="Sec5"/>
    <property type="match status" value="1"/>
</dbReference>
<keyword evidence="8" id="KW-1185">Reference proteome</keyword>
<dbReference type="AlphaFoldDB" id="A0A0C2XXK7"/>
<dbReference type="InterPro" id="IPR029175">
    <property type="entry name" value="EXOC2/Sec5"/>
</dbReference>
<feature type="compositionally biased region" description="Low complexity" evidence="5">
    <location>
        <begin position="890"/>
        <end position="903"/>
    </location>
</feature>
<evidence type="ECO:0000256" key="1">
    <source>
        <dbReference type="ARBA" id="ARBA00010578"/>
    </source>
</evidence>
<dbReference type="PANTHER" id="PTHR13043:SF1">
    <property type="entry name" value="EXOCYST COMPLEX COMPONENT 2"/>
    <property type="match status" value="1"/>
</dbReference>
<evidence type="ECO:0000256" key="4">
    <source>
        <dbReference type="RuleBase" id="RU365069"/>
    </source>
</evidence>
<dbReference type="Proteomes" id="UP000053424">
    <property type="component" value="Unassembled WGS sequence"/>
</dbReference>
<feature type="region of interest" description="Disordered" evidence="5">
    <location>
        <begin position="41"/>
        <end position="64"/>
    </location>
</feature>
<dbReference type="GO" id="GO:0015031">
    <property type="term" value="P:protein transport"/>
    <property type="evidence" value="ECO:0007669"/>
    <property type="project" value="UniProtKB-KW"/>
</dbReference>
<name>A0A0C2XXK7_HEBCY</name>
<comment type="similarity">
    <text evidence="1 4">Belongs to the SEC5 family.</text>
</comment>
<proteinExistence type="inferred from homology"/>
<evidence type="ECO:0000259" key="6">
    <source>
        <dbReference type="Pfam" id="PF15469"/>
    </source>
</evidence>
<protein>
    <recommendedName>
        <fullName evidence="4">Exocyst complex component SEC5</fullName>
    </recommendedName>
</protein>
<comment type="function">
    <text evidence="4">Component of the exocyst complex involved in the docking of exocytic vesicles with fusion sites on the plasma membrane.</text>
</comment>
<organism evidence="7 8">
    <name type="scientific">Hebeloma cylindrosporum</name>
    <dbReference type="NCBI Taxonomy" id="76867"/>
    <lineage>
        <taxon>Eukaryota</taxon>
        <taxon>Fungi</taxon>
        <taxon>Dikarya</taxon>
        <taxon>Basidiomycota</taxon>
        <taxon>Agaricomycotina</taxon>
        <taxon>Agaricomycetes</taxon>
        <taxon>Agaricomycetidae</taxon>
        <taxon>Agaricales</taxon>
        <taxon>Agaricineae</taxon>
        <taxon>Hymenogastraceae</taxon>
        <taxon>Hebeloma</taxon>
    </lineage>
</organism>
<dbReference type="PANTHER" id="PTHR13043">
    <property type="entry name" value="EXOCYST COMPLEX COMPONENT SEC5"/>
    <property type="match status" value="1"/>
</dbReference>
<dbReference type="GO" id="GO:0000145">
    <property type="term" value="C:exocyst"/>
    <property type="evidence" value="ECO:0007669"/>
    <property type="project" value="UniProtKB-UniRule"/>
</dbReference>
<dbReference type="InterPro" id="IPR039481">
    <property type="entry name" value="EXOC2/Sec5_N_dom"/>
</dbReference>
<gene>
    <name evidence="7" type="ORF">M413DRAFT_444819</name>
</gene>
<accession>A0A0C2XXK7</accession>
<evidence type="ECO:0000256" key="5">
    <source>
        <dbReference type="SAM" id="MobiDB-lite"/>
    </source>
</evidence>
<sequence>MPRLNFDIDEATLLKAYKISSLTPSKWEEVDHDFEESVASSLLSPSATGEREREGDPLGLGPAKSVKDVDMEMKASVLITSKTFDPAAYLSFAHPNATYHDLARGISHLQNSIEARSEALRILVEDNFDRFVAVKASTDGLREDMKQGILSPETDFASKPLRDRLKQGVQKANQIFLPVLETASKAQKLRTTLGVFERSKFFFNLPSFIMESIDAGRYELALRDYKKGKYLLENRPGQLLPIGSSNKDIPGSTSAQQHQQRILNKVWGSVEKAMGEMKKVLVAQLQDSTRSVEEQEKTLETLLELQSSDDPVWTYFDSHHTHIMDKMSGSYRSSIKLVEASLRASEVARAPDGLDSLLETELQRAMVQLEAKQADIIIAKSAGEPAWQTVLDLVKSISEAISSSLPSFWRISKNFMDGKFKKPSSNSGSRRSPTQCRTMALDIVKLYISLISQAFLLSDMVVMTSASASNNYSPPPLLPKDSHSLSTAFHLQKIIVEVQDCVNDINALEISNEVTNGLKSLIESLKWRFEDVLTRDWLRDAKKFHALETWVATRKNPSLTRYLSQFELFQRHMTTAAYKIAAGADLPASSSKSSKQSPIPQVFASKITKAFLDAIYAFLDGLVLLASTESPVLEKPSSNMEIVPPAEGAAEMSLQELVDLKDGDVRLLLVISNLNHFSKVMIPNMVKQLEGAFGVSLVVDRQTLNTVVEELDKSLFDGYVKPRAEVIADKIHDAILGGHIDWYRAPQPKVIRPYVHEILNYLVEVHGQVCNVAQSLLDRALNALLDGLADEAKTAFGKVKRFGTGGLLQAVMELTFMHKSLGYYKDSPAGKALEDIYGKQITQVYVPSKNQDFTPSFEAMQKILTEARRATGIQFLCFKLAKEKEKESTSHSATGAGGSTRSDGGTREKNRTRTRAV</sequence>
<keyword evidence="3 4" id="KW-0268">Exocytosis</keyword>
<comment type="subunit">
    <text evidence="4">Component of the exocyst complex.</text>
</comment>
<reference evidence="7 8" key="1">
    <citation type="submission" date="2014-04" db="EMBL/GenBank/DDBJ databases">
        <authorList>
            <consortium name="DOE Joint Genome Institute"/>
            <person name="Kuo A."/>
            <person name="Gay G."/>
            <person name="Dore J."/>
            <person name="Kohler A."/>
            <person name="Nagy L.G."/>
            <person name="Floudas D."/>
            <person name="Copeland A."/>
            <person name="Barry K.W."/>
            <person name="Cichocki N."/>
            <person name="Veneault-Fourrey C."/>
            <person name="LaButti K."/>
            <person name="Lindquist E.A."/>
            <person name="Lipzen A."/>
            <person name="Lundell T."/>
            <person name="Morin E."/>
            <person name="Murat C."/>
            <person name="Sun H."/>
            <person name="Tunlid A."/>
            <person name="Henrissat B."/>
            <person name="Grigoriev I.V."/>
            <person name="Hibbett D.S."/>
            <person name="Martin F."/>
            <person name="Nordberg H.P."/>
            <person name="Cantor M.N."/>
            <person name="Hua S.X."/>
        </authorList>
    </citation>
    <scope>NUCLEOTIDE SEQUENCE [LARGE SCALE GENOMIC DNA]</scope>
    <source>
        <strain evidence="8">h7</strain>
    </source>
</reference>
<reference evidence="8" key="2">
    <citation type="submission" date="2015-01" db="EMBL/GenBank/DDBJ databases">
        <title>Evolutionary Origins and Diversification of the Mycorrhizal Mutualists.</title>
        <authorList>
            <consortium name="DOE Joint Genome Institute"/>
            <consortium name="Mycorrhizal Genomics Consortium"/>
            <person name="Kohler A."/>
            <person name="Kuo A."/>
            <person name="Nagy L.G."/>
            <person name="Floudas D."/>
            <person name="Copeland A."/>
            <person name="Barry K.W."/>
            <person name="Cichocki N."/>
            <person name="Veneault-Fourrey C."/>
            <person name="LaButti K."/>
            <person name="Lindquist E.A."/>
            <person name="Lipzen A."/>
            <person name="Lundell T."/>
            <person name="Morin E."/>
            <person name="Murat C."/>
            <person name="Riley R."/>
            <person name="Ohm R."/>
            <person name="Sun H."/>
            <person name="Tunlid A."/>
            <person name="Henrissat B."/>
            <person name="Grigoriev I.V."/>
            <person name="Hibbett D.S."/>
            <person name="Martin F."/>
        </authorList>
    </citation>
    <scope>NUCLEOTIDE SEQUENCE [LARGE SCALE GENOMIC DNA]</scope>
    <source>
        <strain evidence="8">h7</strain>
    </source>
</reference>
<feature type="domain" description="Exocyst complex component EXOC2/Sec5 N-terminal" evidence="6">
    <location>
        <begin position="56"/>
        <end position="878"/>
    </location>
</feature>
<evidence type="ECO:0000256" key="3">
    <source>
        <dbReference type="ARBA" id="ARBA00022483"/>
    </source>
</evidence>
<keyword evidence="4" id="KW-0653">Protein transport</keyword>
<feature type="region of interest" description="Disordered" evidence="5">
    <location>
        <begin position="885"/>
        <end position="917"/>
    </location>
</feature>
<dbReference type="GO" id="GO:0006887">
    <property type="term" value="P:exocytosis"/>
    <property type="evidence" value="ECO:0007669"/>
    <property type="project" value="UniProtKB-KW"/>
</dbReference>
<dbReference type="STRING" id="686832.A0A0C2XXK7"/>
<dbReference type="HOGENOM" id="CLU_324954_0_0_1"/>
<evidence type="ECO:0000313" key="7">
    <source>
        <dbReference type="EMBL" id="KIM42403.1"/>
    </source>
</evidence>
<evidence type="ECO:0000256" key="2">
    <source>
        <dbReference type="ARBA" id="ARBA00022448"/>
    </source>
</evidence>
<dbReference type="OrthoDB" id="26242at2759"/>
<dbReference type="GO" id="GO:0006893">
    <property type="term" value="P:Golgi to plasma membrane transport"/>
    <property type="evidence" value="ECO:0007669"/>
    <property type="project" value="UniProtKB-UniRule"/>
</dbReference>
<dbReference type="EMBL" id="KN831778">
    <property type="protein sequence ID" value="KIM42403.1"/>
    <property type="molecule type" value="Genomic_DNA"/>
</dbReference>
<keyword evidence="2 4" id="KW-0813">Transport</keyword>